<comment type="caution">
    <text evidence="2">The sequence shown here is derived from an EMBL/GenBank/DDBJ whole genome shotgun (WGS) entry which is preliminary data.</text>
</comment>
<sequence>MSKWWAARLGATQTTVHHHSEDRPTNRHYSAENGSLGTNESSIDMLRTFVVHLFKGRTSQHHGWTQRIELPQKQCCSDFSELICQSRSAVVTLLIVDLRSS</sequence>
<evidence type="ECO:0000313" key="2">
    <source>
        <dbReference type="EMBL" id="EJK68830.1"/>
    </source>
</evidence>
<gene>
    <name evidence="2" type="ORF">THAOC_09961</name>
</gene>
<name>K0STV6_THAOC</name>
<proteinExistence type="predicted"/>
<evidence type="ECO:0000256" key="1">
    <source>
        <dbReference type="SAM" id="MobiDB-lite"/>
    </source>
</evidence>
<evidence type="ECO:0000313" key="3">
    <source>
        <dbReference type="Proteomes" id="UP000266841"/>
    </source>
</evidence>
<dbReference type="AlphaFoldDB" id="K0STV6"/>
<reference evidence="2 3" key="1">
    <citation type="journal article" date="2012" name="Genome Biol.">
        <title>Genome and low-iron response of an oceanic diatom adapted to chronic iron limitation.</title>
        <authorList>
            <person name="Lommer M."/>
            <person name="Specht M."/>
            <person name="Roy A.S."/>
            <person name="Kraemer L."/>
            <person name="Andreson R."/>
            <person name="Gutowska M.A."/>
            <person name="Wolf J."/>
            <person name="Bergner S.V."/>
            <person name="Schilhabel M.B."/>
            <person name="Klostermeier U.C."/>
            <person name="Beiko R.G."/>
            <person name="Rosenstiel P."/>
            <person name="Hippler M."/>
            <person name="Laroche J."/>
        </authorList>
    </citation>
    <scope>NUCLEOTIDE SEQUENCE [LARGE SCALE GENOMIC DNA]</scope>
    <source>
        <strain evidence="2 3">CCMP1005</strain>
    </source>
</reference>
<organism evidence="2 3">
    <name type="scientific">Thalassiosira oceanica</name>
    <name type="common">Marine diatom</name>
    <dbReference type="NCBI Taxonomy" id="159749"/>
    <lineage>
        <taxon>Eukaryota</taxon>
        <taxon>Sar</taxon>
        <taxon>Stramenopiles</taxon>
        <taxon>Ochrophyta</taxon>
        <taxon>Bacillariophyta</taxon>
        <taxon>Coscinodiscophyceae</taxon>
        <taxon>Thalassiosirophycidae</taxon>
        <taxon>Thalassiosirales</taxon>
        <taxon>Thalassiosiraceae</taxon>
        <taxon>Thalassiosira</taxon>
    </lineage>
</organism>
<keyword evidence="3" id="KW-1185">Reference proteome</keyword>
<dbReference type="EMBL" id="AGNL01010800">
    <property type="protein sequence ID" value="EJK68830.1"/>
    <property type="molecule type" value="Genomic_DNA"/>
</dbReference>
<dbReference type="Proteomes" id="UP000266841">
    <property type="component" value="Unassembled WGS sequence"/>
</dbReference>
<protein>
    <submittedName>
        <fullName evidence="2">Uncharacterized protein</fullName>
    </submittedName>
</protein>
<feature type="region of interest" description="Disordered" evidence="1">
    <location>
        <begin position="15"/>
        <end position="36"/>
    </location>
</feature>
<accession>K0STV6</accession>